<gene>
    <name evidence="2" type="ORF">H6A20_05865</name>
</gene>
<dbReference type="AlphaFoldDB" id="A0A938XAZ5"/>
<feature type="transmembrane region" description="Helical" evidence="1">
    <location>
        <begin position="65"/>
        <end position="91"/>
    </location>
</feature>
<organism evidence="2 3">
    <name type="scientific">Mordavella massiliensis</name>
    <dbReference type="NCBI Taxonomy" id="1871024"/>
    <lineage>
        <taxon>Bacteria</taxon>
        <taxon>Bacillati</taxon>
        <taxon>Bacillota</taxon>
        <taxon>Clostridia</taxon>
        <taxon>Eubacteriales</taxon>
        <taxon>Clostridiaceae</taxon>
        <taxon>Mordavella</taxon>
    </lineage>
</organism>
<proteinExistence type="predicted"/>
<sequence>MFLIFLVSDLIVVLLCKYSYGKKWEYREGMMLGVHIPATCVRHPEVEKICKKTERDWNRFHRVNLIVSLALCLLCFADIILFMILWTLWLLEYMAGLEYLVIVPHRLMYRLKVREGWTDERSRKIVRIDTAVSAAAGKLALDWKWHLPILVLTGLSGLLNVGAARRFAVGTEEAWPFWLLYAAGVGICLLFLVVHVGIARHPNRVYSENTDINLAANQIMKRSWTEGLVYGSWLNGIAWIYLAISYYWYGLDMSWLSLGIYTVLLLASIAALIVPVALSVGKRREVLEADTSACYIDDDEYWKKGWYNNPYDPHILVQDRFNSMNLSLNYGRPAAKVFTIVMAAVVAGVLIWTATILAEFVNVEVVFSREGDSWSFEAAGYDCTFTADEIRSVRLINALPDESFTRTNGGSTEKYNVGYFRGRETGKCMMFLYNDSSPLLEIRLDDMTVFANSDRGETTKEWYESLQKSCRGTVHTAG</sequence>
<feature type="transmembrane region" description="Helical" evidence="1">
    <location>
        <begin position="255"/>
        <end position="278"/>
    </location>
</feature>
<reference evidence="2" key="1">
    <citation type="submission" date="2020-08" db="EMBL/GenBank/DDBJ databases">
        <authorList>
            <person name="Cejkova D."/>
            <person name="Kubasova T."/>
            <person name="Jahodarova E."/>
            <person name="Rychlik I."/>
        </authorList>
    </citation>
    <scope>NUCLEOTIDE SEQUENCE</scope>
    <source>
        <strain evidence="2">An582</strain>
    </source>
</reference>
<evidence type="ECO:0000313" key="3">
    <source>
        <dbReference type="Proteomes" id="UP000705508"/>
    </source>
</evidence>
<dbReference type="Proteomes" id="UP000705508">
    <property type="component" value="Unassembled WGS sequence"/>
</dbReference>
<feature type="transmembrane region" description="Helical" evidence="1">
    <location>
        <begin position="175"/>
        <end position="198"/>
    </location>
</feature>
<protein>
    <recommendedName>
        <fullName evidence="4">Bacterial Pleckstrin homology domain-containing protein</fullName>
    </recommendedName>
</protein>
<feature type="transmembrane region" description="Helical" evidence="1">
    <location>
        <begin position="337"/>
        <end position="358"/>
    </location>
</feature>
<evidence type="ECO:0000313" key="2">
    <source>
        <dbReference type="EMBL" id="MBM6948183.1"/>
    </source>
</evidence>
<evidence type="ECO:0000256" key="1">
    <source>
        <dbReference type="SAM" id="Phobius"/>
    </source>
</evidence>
<accession>A0A938XAZ5</accession>
<reference evidence="2" key="2">
    <citation type="journal article" date="2021" name="Sci. Rep.">
        <title>The distribution of antibiotic resistance genes in chicken gut microbiota commensals.</title>
        <authorList>
            <person name="Juricova H."/>
            <person name="Matiasovicova J."/>
            <person name="Kubasova T."/>
            <person name="Cejkova D."/>
            <person name="Rychlik I."/>
        </authorList>
    </citation>
    <scope>NUCLEOTIDE SEQUENCE</scope>
    <source>
        <strain evidence="2">An582</strain>
    </source>
</reference>
<evidence type="ECO:0008006" key="4">
    <source>
        <dbReference type="Google" id="ProtNLM"/>
    </source>
</evidence>
<feature type="transmembrane region" description="Helical" evidence="1">
    <location>
        <begin position="228"/>
        <end position="249"/>
    </location>
</feature>
<comment type="caution">
    <text evidence="2">The sequence shown here is derived from an EMBL/GenBank/DDBJ whole genome shotgun (WGS) entry which is preliminary data.</text>
</comment>
<name>A0A938XAZ5_9CLOT</name>
<dbReference type="EMBL" id="JACJKS010000006">
    <property type="protein sequence ID" value="MBM6948183.1"/>
    <property type="molecule type" value="Genomic_DNA"/>
</dbReference>
<keyword evidence="1" id="KW-1133">Transmembrane helix</keyword>
<keyword evidence="1" id="KW-0472">Membrane</keyword>
<keyword evidence="1" id="KW-0812">Transmembrane</keyword>